<comment type="caution">
    <text evidence="3">The sequence shown here is derived from an EMBL/GenBank/DDBJ whole genome shotgun (WGS) entry which is preliminary data.</text>
</comment>
<keyword evidence="1" id="KW-1133">Transmembrane helix</keyword>
<feature type="transmembrane region" description="Helical" evidence="1">
    <location>
        <begin position="53"/>
        <end position="70"/>
    </location>
</feature>
<protein>
    <submittedName>
        <fullName evidence="3">YcxB family protein</fullName>
    </submittedName>
</protein>
<evidence type="ECO:0000256" key="1">
    <source>
        <dbReference type="SAM" id="Phobius"/>
    </source>
</evidence>
<name>A0ABT7EN61_9GAMM</name>
<evidence type="ECO:0000313" key="3">
    <source>
        <dbReference type="EMBL" id="MDK2596435.1"/>
    </source>
</evidence>
<reference evidence="3 4" key="1">
    <citation type="submission" date="2023-05" db="EMBL/GenBank/DDBJ databases">
        <title>Pseudoalteromonas ardens sp. nov., Pseudoalteromonas obscura sp. nov., and Pseudoalteromonas umbrosa sp. nov., isolated from the coral Montipora capitata.</title>
        <authorList>
            <person name="Thomas E.M."/>
            <person name="Smith E.M."/>
            <person name="Papke E."/>
            <person name="Shlafstein M.D."/>
            <person name="Oline D.K."/>
            <person name="Videau P."/>
            <person name="Saw J.H."/>
            <person name="Strangman W.K."/>
            <person name="Ushijima B."/>
        </authorList>
    </citation>
    <scope>NUCLEOTIDE SEQUENCE [LARGE SCALE GENOMIC DNA]</scope>
    <source>
        <strain evidence="3 4">P94</strain>
    </source>
</reference>
<keyword evidence="4" id="KW-1185">Reference proteome</keyword>
<sequence length="154" mass="18167">MFQSEFTLDKQYFQECFDESVSFSQHHKPKYGLIGFLLVLGSLSHYLLEQAYLGNFLFVLAVIEGVSFYYRRPWWVARQMLSRASGSKVVLKIDEQGINAHNPYRAFQLQWQEIDNVIETKKGILLEHGKYRQYISRQALNNETYAFILQQTKK</sequence>
<organism evidence="3 4">
    <name type="scientific">Pseudoalteromonas obscura</name>
    <dbReference type="NCBI Taxonomy" id="3048491"/>
    <lineage>
        <taxon>Bacteria</taxon>
        <taxon>Pseudomonadati</taxon>
        <taxon>Pseudomonadota</taxon>
        <taxon>Gammaproteobacteria</taxon>
        <taxon>Alteromonadales</taxon>
        <taxon>Pseudoalteromonadaceae</taxon>
        <taxon>Pseudoalteromonas</taxon>
    </lineage>
</organism>
<evidence type="ECO:0000313" key="4">
    <source>
        <dbReference type="Proteomes" id="UP001231915"/>
    </source>
</evidence>
<proteinExistence type="predicted"/>
<dbReference type="InterPro" id="IPR025588">
    <property type="entry name" value="YcxB-like_C"/>
</dbReference>
<feature type="transmembrane region" description="Helical" evidence="1">
    <location>
        <begin position="31"/>
        <end position="47"/>
    </location>
</feature>
<keyword evidence="1" id="KW-0472">Membrane</keyword>
<dbReference type="EMBL" id="JASJUT010000006">
    <property type="protein sequence ID" value="MDK2596435.1"/>
    <property type="molecule type" value="Genomic_DNA"/>
</dbReference>
<accession>A0ABT7EN61</accession>
<evidence type="ECO:0000259" key="2">
    <source>
        <dbReference type="Pfam" id="PF14317"/>
    </source>
</evidence>
<dbReference type="Proteomes" id="UP001231915">
    <property type="component" value="Unassembled WGS sequence"/>
</dbReference>
<dbReference type="Pfam" id="PF14317">
    <property type="entry name" value="YcxB"/>
    <property type="match status" value="1"/>
</dbReference>
<keyword evidence="1" id="KW-0812">Transmembrane</keyword>
<feature type="domain" description="YcxB-like C-terminal" evidence="2">
    <location>
        <begin position="93"/>
        <end position="148"/>
    </location>
</feature>
<gene>
    <name evidence="3" type="ORF">QNM18_15385</name>
</gene>